<dbReference type="PROSITE" id="PS50048">
    <property type="entry name" value="ZN2_CY6_FUNGAL_2"/>
    <property type="match status" value="1"/>
</dbReference>
<dbReference type="InterPro" id="IPR036864">
    <property type="entry name" value="Zn2-C6_fun-type_DNA-bd_sf"/>
</dbReference>
<feature type="compositionally biased region" description="Low complexity" evidence="2">
    <location>
        <begin position="26"/>
        <end position="74"/>
    </location>
</feature>
<feature type="domain" description="Zn(2)-C6 fungal-type" evidence="3">
    <location>
        <begin position="91"/>
        <end position="121"/>
    </location>
</feature>
<dbReference type="EMBL" id="ADBL01001275">
    <property type="status" value="NOT_ANNOTATED_CDS"/>
    <property type="molecule type" value="Genomic_DNA"/>
</dbReference>
<dbReference type="CDD" id="cd00067">
    <property type="entry name" value="GAL4"/>
    <property type="match status" value="1"/>
</dbReference>
<dbReference type="AlphaFoldDB" id="A0A0C4DZ76"/>
<gene>
    <name evidence="4" type="ORF">MAPG_05368</name>
</gene>
<evidence type="ECO:0000256" key="2">
    <source>
        <dbReference type="SAM" id="MobiDB-lite"/>
    </source>
</evidence>
<reference evidence="6" key="2">
    <citation type="submission" date="2010-05" db="EMBL/GenBank/DDBJ databases">
        <title>The genome sequence of Magnaporthe poae strain ATCC 64411.</title>
        <authorList>
            <person name="Ma L.-J."/>
            <person name="Dead R."/>
            <person name="Young S."/>
            <person name="Zeng Q."/>
            <person name="Koehrsen M."/>
            <person name="Alvarado L."/>
            <person name="Berlin A."/>
            <person name="Chapman S.B."/>
            <person name="Chen Z."/>
            <person name="Freedman E."/>
            <person name="Gellesch M."/>
            <person name="Goldberg J."/>
            <person name="Griggs A."/>
            <person name="Gujja S."/>
            <person name="Heilman E.R."/>
            <person name="Heiman D."/>
            <person name="Hepburn T."/>
            <person name="Howarth C."/>
            <person name="Jen D."/>
            <person name="Larson L."/>
            <person name="Mehta T."/>
            <person name="Neiman D."/>
            <person name="Pearson M."/>
            <person name="Roberts A."/>
            <person name="Saif S."/>
            <person name="Shea T."/>
            <person name="Shenoy N."/>
            <person name="Sisk P."/>
            <person name="Stolte C."/>
            <person name="Sykes S."/>
            <person name="Walk T."/>
            <person name="White J."/>
            <person name="Yandava C."/>
            <person name="Haas B."/>
            <person name="Nusbaum C."/>
            <person name="Birren B."/>
        </authorList>
    </citation>
    <scope>NUCLEOTIDE SEQUENCE [LARGE SCALE GENOMIC DNA]</scope>
    <source>
        <strain evidence="6">ATCC 64411 / 73-15</strain>
    </source>
</reference>
<protein>
    <recommendedName>
        <fullName evidence="3">Zn(2)-C6 fungal-type domain-containing protein</fullName>
    </recommendedName>
</protein>
<reference evidence="4" key="1">
    <citation type="submission" date="2010-05" db="EMBL/GenBank/DDBJ databases">
        <title>The Genome Sequence of Magnaporthe poae strain ATCC 64411.</title>
        <authorList>
            <consortium name="The Broad Institute Genome Sequencing Platform"/>
            <consortium name="Broad Institute Genome Sequencing Center for Infectious Disease"/>
            <person name="Ma L.-J."/>
            <person name="Dead R."/>
            <person name="Young S."/>
            <person name="Zeng Q."/>
            <person name="Koehrsen M."/>
            <person name="Alvarado L."/>
            <person name="Berlin A."/>
            <person name="Chapman S.B."/>
            <person name="Chen Z."/>
            <person name="Freedman E."/>
            <person name="Gellesch M."/>
            <person name="Goldberg J."/>
            <person name="Griggs A."/>
            <person name="Gujja S."/>
            <person name="Heilman E.R."/>
            <person name="Heiman D."/>
            <person name="Hepburn T."/>
            <person name="Howarth C."/>
            <person name="Jen D."/>
            <person name="Larson L."/>
            <person name="Mehta T."/>
            <person name="Neiman D."/>
            <person name="Pearson M."/>
            <person name="Roberts A."/>
            <person name="Saif S."/>
            <person name="Shea T."/>
            <person name="Shenoy N."/>
            <person name="Sisk P."/>
            <person name="Stolte C."/>
            <person name="Sykes S."/>
            <person name="Walk T."/>
            <person name="White J."/>
            <person name="Yandava C."/>
            <person name="Haas B."/>
            <person name="Nusbaum C."/>
            <person name="Birren B."/>
        </authorList>
    </citation>
    <scope>NUCLEOTIDE SEQUENCE</scope>
    <source>
        <strain evidence="4">ATCC 64411</strain>
    </source>
</reference>
<feature type="compositionally biased region" description="Basic and acidic residues" evidence="2">
    <location>
        <begin position="445"/>
        <end position="465"/>
    </location>
</feature>
<evidence type="ECO:0000256" key="1">
    <source>
        <dbReference type="ARBA" id="ARBA00023242"/>
    </source>
</evidence>
<dbReference type="SMART" id="SM00066">
    <property type="entry name" value="GAL4"/>
    <property type="match status" value="1"/>
</dbReference>
<dbReference type="EMBL" id="GL876969">
    <property type="protein sequence ID" value="KLU86354.1"/>
    <property type="molecule type" value="Genomic_DNA"/>
</dbReference>
<dbReference type="GO" id="GO:0000981">
    <property type="term" value="F:DNA-binding transcription factor activity, RNA polymerase II-specific"/>
    <property type="evidence" value="ECO:0007669"/>
    <property type="project" value="InterPro"/>
</dbReference>
<dbReference type="GO" id="GO:0008270">
    <property type="term" value="F:zinc ion binding"/>
    <property type="evidence" value="ECO:0007669"/>
    <property type="project" value="InterPro"/>
</dbReference>
<dbReference type="eggNOG" id="ENOG502SNQY">
    <property type="taxonomic scope" value="Eukaryota"/>
</dbReference>
<keyword evidence="1" id="KW-0539">Nucleus</keyword>
<feature type="compositionally biased region" description="Basic residues" evidence="2">
    <location>
        <begin position="75"/>
        <end position="88"/>
    </location>
</feature>
<dbReference type="EnsemblFungi" id="MAPG_05368T0">
    <property type="protein sequence ID" value="MAPG_05368T0"/>
    <property type="gene ID" value="MAPG_05368"/>
</dbReference>
<dbReference type="PANTHER" id="PTHR47657">
    <property type="entry name" value="STEROL REGULATORY ELEMENT-BINDING PROTEIN ECM22"/>
    <property type="match status" value="1"/>
</dbReference>
<evidence type="ECO:0000259" key="3">
    <source>
        <dbReference type="PROSITE" id="PS50048"/>
    </source>
</evidence>
<sequence length="465" mass="51476">MQRPAITCDTTRRRDRAAADAISERTTTTTAATKTPTARTTMTLDSSGSGSSSGEGSPRPTEPSTSRAAEAASTARRRPIPCKGHTKSRRGCFNCKKRKVKCTEGLPECDHCQRLGLICEYPPRRYTTPMTFSRDDLRFFSHFLLTAYPPLPLGGEAIWKQVAAISYEFDFLIHAMLGLAASHLSLVTPTGFENQAISHRVTAIRLLNQALSTPCASIVEGDARFAAIMALTFQASYMPEGGMMEFVSLIRGCNVVARSTMALKESIFNTWTEDGHLDTVRSVNAPEPDGVPSDHETIEAFLASLRQLAPDCRTQFELLWLATTEKSLTLAKTSALEGFGLTARAYQYFGAASKEDFEAFTNPGNHIAQLLMLHFFLVEYFLGCNVLGPIISPFLIRRKVHAAWVAGLARSLPLEYRQKFGWLQRFFCDSNLALPRPTGLNPVPRPEDTGREMTLRMKDPSQMEM</sequence>
<evidence type="ECO:0000313" key="4">
    <source>
        <dbReference type="EMBL" id="KLU86354.1"/>
    </source>
</evidence>
<dbReference type="Proteomes" id="UP000011715">
    <property type="component" value="Unassembled WGS sequence"/>
</dbReference>
<keyword evidence="6" id="KW-1185">Reference proteome</keyword>
<evidence type="ECO:0000313" key="6">
    <source>
        <dbReference type="Proteomes" id="UP000011715"/>
    </source>
</evidence>
<dbReference type="Pfam" id="PF00172">
    <property type="entry name" value="Zn_clus"/>
    <property type="match status" value="1"/>
</dbReference>
<accession>A0A0C4DZ76</accession>
<dbReference type="PANTHER" id="PTHR47657:SF7">
    <property type="entry name" value="STEROL REGULATORY ELEMENT-BINDING PROTEIN ECM22"/>
    <property type="match status" value="1"/>
</dbReference>
<organism evidence="5 6">
    <name type="scientific">Magnaporthiopsis poae (strain ATCC 64411 / 73-15)</name>
    <name type="common">Kentucky bluegrass fungus</name>
    <name type="synonym">Magnaporthe poae</name>
    <dbReference type="NCBI Taxonomy" id="644358"/>
    <lineage>
        <taxon>Eukaryota</taxon>
        <taxon>Fungi</taxon>
        <taxon>Dikarya</taxon>
        <taxon>Ascomycota</taxon>
        <taxon>Pezizomycotina</taxon>
        <taxon>Sordariomycetes</taxon>
        <taxon>Sordariomycetidae</taxon>
        <taxon>Magnaporthales</taxon>
        <taxon>Magnaporthaceae</taxon>
        <taxon>Magnaporthiopsis</taxon>
    </lineage>
</organism>
<dbReference type="InterPro" id="IPR052400">
    <property type="entry name" value="Zn2-C6_fungal_TF"/>
</dbReference>
<feature type="region of interest" description="Disordered" evidence="2">
    <location>
        <begin position="1"/>
        <end position="88"/>
    </location>
</feature>
<proteinExistence type="predicted"/>
<reference evidence="5" key="5">
    <citation type="submission" date="2015-06" db="UniProtKB">
        <authorList>
            <consortium name="EnsemblFungi"/>
        </authorList>
    </citation>
    <scope>IDENTIFICATION</scope>
    <source>
        <strain evidence="5">ATCC 64411</strain>
    </source>
</reference>
<name>A0A0C4DZ76_MAGP6</name>
<dbReference type="OMA" id="LECEYLN"/>
<dbReference type="OrthoDB" id="416217at2759"/>
<dbReference type="SUPFAM" id="SSF57701">
    <property type="entry name" value="Zn2/Cys6 DNA-binding domain"/>
    <property type="match status" value="1"/>
</dbReference>
<dbReference type="InterPro" id="IPR001138">
    <property type="entry name" value="Zn2Cys6_DnaBD"/>
</dbReference>
<reference evidence="4" key="3">
    <citation type="submission" date="2011-03" db="EMBL/GenBank/DDBJ databases">
        <title>Annotation of Magnaporthe poae ATCC 64411.</title>
        <authorList>
            <person name="Ma L.-J."/>
            <person name="Dead R."/>
            <person name="Young S.K."/>
            <person name="Zeng Q."/>
            <person name="Gargeya S."/>
            <person name="Fitzgerald M."/>
            <person name="Haas B."/>
            <person name="Abouelleil A."/>
            <person name="Alvarado L."/>
            <person name="Arachchi H.M."/>
            <person name="Berlin A."/>
            <person name="Brown A."/>
            <person name="Chapman S.B."/>
            <person name="Chen Z."/>
            <person name="Dunbar C."/>
            <person name="Freedman E."/>
            <person name="Gearin G."/>
            <person name="Gellesch M."/>
            <person name="Goldberg J."/>
            <person name="Griggs A."/>
            <person name="Gujja S."/>
            <person name="Heiman D."/>
            <person name="Howarth C."/>
            <person name="Larson L."/>
            <person name="Lui A."/>
            <person name="MacDonald P.J.P."/>
            <person name="Mehta T."/>
            <person name="Montmayeur A."/>
            <person name="Murphy C."/>
            <person name="Neiman D."/>
            <person name="Pearson M."/>
            <person name="Priest M."/>
            <person name="Roberts A."/>
            <person name="Saif S."/>
            <person name="Shea T."/>
            <person name="Shenoy N."/>
            <person name="Sisk P."/>
            <person name="Stolte C."/>
            <person name="Sykes S."/>
            <person name="Yandava C."/>
            <person name="Wortman J."/>
            <person name="Nusbaum C."/>
            <person name="Birren B."/>
        </authorList>
    </citation>
    <scope>NUCLEOTIDE SEQUENCE</scope>
    <source>
        <strain evidence="4">ATCC 64411</strain>
    </source>
</reference>
<dbReference type="Gene3D" id="4.10.240.10">
    <property type="entry name" value="Zn(2)-C6 fungal-type DNA-binding domain"/>
    <property type="match status" value="1"/>
</dbReference>
<dbReference type="EMBL" id="ADBL01001276">
    <property type="status" value="NOT_ANNOTATED_CDS"/>
    <property type="molecule type" value="Genomic_DNA"/>
</dbReference>
<dbReference type="STRING" id="644358.A0A0C4DZ76"/>
<dbReference type="VEuPathDB" id="FungiDB:MAPG_05368"/>
<reference evidence="5" key="4">
    <citation type="journal article" date="2015" name="G3 (Bethesda)">
        <title>Genome sequences of three phytopathogenic species of the Magnaporthaceae family of fungi.</title>
        <authorList>
            <person name="Okagaki L.H."/>
            <person name="Nunes C.C."/>
            <person name="Sailsbery J."/>
            <person name="Clay B."/>
            <person name="Brown D."/>
            <person name="John T."/>
            <person name="Oh Y."/>
            <person name="Young N."/>
            <person name="Fitzgerald M."/>
            <person name="Haas B.J."/>
            <person name="Zeng Q."/>
            <person name="Young S."/>
            <person name="Adiconis X."/>
            <person name="Fan L."/>
            <person name="Levin J.Z."/>
            <person name="Mitchell T.K."/>
            <person name="Okubara P.A."/>
            <person name="Farman M.L."/>
            <person name="Kohn L.M."/>
            <person name="Birren B."/>
            <person name="Ma L.-J."/>
            <person name="Dean R.A."/>
        </authorList>
    </citation>
    <scope>NUCLEOTIDE SEQUENCE</scope>
    <source>
        <strain evidence="5">ATCC 64411 / 73-15</strain>
    </source>
</reference>
<feature type="region of interest" description="Disordered" evidence="2">
    <location>
        <begin position="438"/>
        <end position="465"/>
    </location>
</feature>
<evidence type="ECO:0000313" key="5">
    <source>
        <dbReference type="EnsemblFungi" id="MAPG_05368T0"/>
    </source>
</evidence>
<dbReference type="PROSITE" id="PS00463">
    <property type="entry name" value="ZN2_CY6_FUNGAL_1"/>
    <property type="match status" value="1"/>
</dbReference>